<keyword evidence="2" id="KW-1185">Reference proteome</keyword>
<dbReference type="EMBL" id="JAKROA010000001">
    <property type="protein sequence ID" value="KAL5112503.1"/>
    <property type="molecule type" value="Genomic_DNA"/>
</dbReference>
<accession>A0ABR4QRR8</accession>
<comment type="caution">
    <text evidence="1">The sequence shown here is derived from an EMBL/GenBank/DDBJ whole genome shotgun (WGS) entry which is preliminary data.</text>
</comment>
<evidence type="ECO:0000313" key="1">
    <source>
        <dbReference type="EMBL" id="KAL5112503.1"/>
    </source>
</evidence>
<dbReference type="Proteomes" id="UP001651158">
    <property type="component" value="Unassembled WGS sequence"/>
</dbReference>
<sequence>MNSCDSKFLERDFVTFVFALRGLQAHGYAQKQPLGFPSVSRIPTAEPGDSVTPSAAIQPISRAVQFQGADFSLLRSLWKFNL</sequence>
<reference evidence="1 2" key="1">
    <citation type="journal article" date="2022" name="Front. Cell. Infect. Microbiol.">
        <title>The Genomes of Two Strains of Taenia crassiceps the Animal Model for the Study of Human Cysticercosis.</title>
        <authorList>
            <person name="Bobes R.J."/>
            <person name="Estrada K."/>
            <person name="Rios-Valencia D.G."/>
            <person name="Calderon-Gallegos A."/>
            <person name="de la Torre P."/>
            <person name="Carrero J.C."/>
            <person name="Sanchez-Flores A."/>
            <person name="Laclette J.P."/>
        </authorList>
    </citation>
    <scope>NUCLEOTIDE SEQUENCE [LARGE SCALE GENOMIC DNA]</scope>
    <source>
        <strain evidence="1">WFUcys</strain>
    </source>
</reference>
<evidence type="ECO:0000313" key="2">
    <source>
        <dbReference type="Proteomes" id="UP001651158"/>
    </source>
</evidence>
<organism evidence="1 2">
    <name type="scientific">Taenia crassiceps</name>
    <dbReference type="NCBI Taxonomy" id="6207"/>
    <lineage>
        <taxon>Eukaryota</taxon>
        <taxon>Metazoa</taxon>
        <taxon>Spiralia</taxon>
        <taxon>Lophotrochozoa</taxon>
        <taxon>Platyhelminthes</taxon>
        <taxon>Cestoda</taxon>
        <taxon>Eucestoda</taxon>
        <taxon>Cyclophyllidea</taxon>
        <taxon>Taeniidae</taxon>
        <taxon>Taenia</taxon>
    </lineage>
</organism>
<proteinExistence type="predicted"/>
<gene>
    <name evidence="1" type="ORF">TcWFU_007384</name>
</gene>
<name>A0ABR4QRR8_9CEST</name>
<protein>
    <submittedName>
        <fullName evidence="1">Uncharacterized protein</fullName>
    </submittedName>
</protein>